<keyword evidence="1" id="KW-0472">Membrane</keyword>
<sequence>MRHTIAAISWGCWLLLLLNTASASRHIPLEALGTEEVGNRVSRELEPMEGSSAMANLCLNYSTDCFKDATCRQCILLGSITSDAKGPSKCADAKGTFKNSYNGSTSASRNLKCQPYNENTALGAYLECVWKSGPCGATSGAAALSAGALALVGGLLGIWLI</sequence>
<feature type="signal peptide" evidence="2">
    <location>
        <begin position="1"/>
        <end position="23"/>
    </location>
</feature>
<evidence type="ECO:0000256" key="2">
    <source>
        <dbReference type="SAM" id="SignalP"/>
    </source>
</evidence>
<evidence type="ECO:0000313" key="3">
    <source>
        <dbReference type="EMBL" id="KAG5186040.1"/>
    </source>
</evidence>
<evidence type="ECO:0000256" key="1">
    <source>
        <dbReference type="SAM" id="Phobius"/>
    </source>
</evidence>
<evidence type="ECO:0000313" key="4">
    <source>
        <dbReference type="Proteomes" id="UP000664859"/>
    </source>
</evidence>
<keyword evidence="4" id="KW-1185">Reference proteome</keyword>
<comment type="caution">
    <text evidence="3">The sequence shown here is derived from an EMBL/GenBank/DDBJ whole genome shotgun (WGS) entry which is preliminary data.</text>
</comment>
<keyword evidence="1" id="KW-1133">Transmembrane helix</keyword>
<protein>
    <submittedName>
        <fullName evidence="3">Uncharacterized protein</fullName>
    </submittedName>
</protein>
<feature type="chain" id="PRO_5032536839" evidence="2">
    <location>
        <begin position="24"/>
        <end position="161"/>
    </location>
</feature>
<accession>A0A836CGU8</accession>
<name>A0A836CGU8_9STRA</name>
<organism evidence="3 4">
    <name type="scientific">Tribonema minus</name>
    <dbReference type="NCBI Taxonomy" id="303371"/>
    <lineage>
        <taxon>Eukaryota</taxon>
        <taxon>Sar</taxon>
        <taxon>Stramenopiles</taxon>
        <taxon>Ochrophyta</taxon>
        <taxon>PX clade</taxon>
        <taxon>Xanthophyceae</taxon>
        <taxon>Tribonematales</taxon>
        <taxon>Tribonemataceae</taxon>
        <taxon>Tribonema</taxon>
    </lineage>
</organism>
<keyword evidence="1" id="KW-0812">Transmembrane</keyword>
<dbReference type="AlphaFoldDB" id="A0A836CGU8"/>
<feature type="transmembrane region" description="Helical" evidence="1">
    <location>
        <begin position="141"/>
        <end position="160"/>
    </location>
</feature>
<dbReference type="Proteomes" id="UP000664859">
    <property type="component" value="Unassembled WGS sequence"/>
</dbReference>
<dbReference type="EMBL" id="JAFCMP010000113">
    <property type="protein sequence ID" value="KAG5186040.1"/>
    <property type="molecule type" value="Genomic_DNA"/>
</dbReference>
<reference evidence="3" key="1">
    <citation type="submission" date="2021-02" db="EMBL/GenBank/DDBJ databases">
        <title>First Annotated Genome of the Yellow-green Alga Tribonema minus.</title>
        <authorList>
            <person name="Mahan K.M."/>
        </authorList>
    </citation>
    <scope>NUCLEOTIDE SEQUENCE</scope>
    <source>
        <strain evidence="3">UTEX B ZZ1240</strain>
    </source>
</reference>
<gene>
    <name evidence="3" type="ORF">JKP88DRAFT_244133</name>
</gene>
<proteinExistence type="predicted"/>
<keyword evidence="2" id="KW-0732">Signal</keyword>